<dbReference type="PANTHER" id="PTHR42855:SF1">
    <property type="entry name" value="ABC TRANSPORTER DOMAIN-CONTAINING PROTEIN"/>
    <property type="match status" value="1"/>
</dbReference>
<dbReference type="PANTHER" id="PTHR42855">
    <property type="entry name" value="ABC TRANSPORTER ATP-BINDING SUBUNIT"/>
    <property type="match status" value="1"/>
</dbReference>
<comment type="catalytic activity">
    <reaction evidence="9">
        <text>ATP + H2O = ADP + phosphate + H(+)</text>
        <dbReference type="Rhea" id="RHEA:13065"/>
        <dbReference type="ChEBI" id="CHEBI:15377"/>
        <dbReference type="ChEBI" id="CHEBI:15378"/>
        <dbReference type="ChEBI" id="CHEBI:30616"/>
        <dbReference type="ChEBI" id="CHEBI:43474"/>
        <dbReference type="ChEBI" id="CHEBI:456216"/>
    </reaction>
</comment>
<comment type="caution">
    <text evidence="12">The sequence shown here is derived from an EMBL/GenBank/DDBJ whole genome shotgun (WGS) entry which is preliminary data.</text>
</comment>
<evidence type="ECO:0000256" key="2">
    <source>
        <dbReference type="ARBA" id="ARBA00022737"/>
    </source>
</evidence>
<evidence type="ECO:0000256" key="9">
    <source>
        <dbReference type="HAMAP-Rule" id="MF_00848"/>
    </source>
</evidence>
<feature type="domain" description="ABC transporter" evidence="11">
    <location>
        <begin position="317"/>
        <end position="535"/>
    </location>
</feature>
<keyword evidence="3 9" id="KW-0547">Nucleotide-binding</keyword>
<dbReference type="Proteomes" id="UP001251857">
    <property type="component" value="Unassembled WGS sequence"/>
</dbReference>
<dbReference type="EC" id="3.6.1.-" evidence="9"/>
<dbReference type="Pfam" id="PF12848">
    <property type="entry name" value="ABC_tran_Xtn"/>
    <property type="match status" value="1"/>
</dbReference>
<feature type="binding site" evidence="9">
    <location>
        <begin position="349"/>
        <end position="356"/>
    </location>
    <ligand>
        <name>ATP</name>
        <dbReference type="ChEBI" id="CHEBI:30616"/>
        <label>2</label>
    </ligand>
</feature>
<dbReference type="InterPro" id="IPR027417">
    <property type="entry name" value="P-loop_NTPase"/>
</dbReference>
<evidence type="ECO:0000259" key="11">
    <source>
        <dbReference type="PROSITE" id="PS50893"/>
    </source>
</evidence>
<feature type="coiled-coil region" evidence="9">
    <location>
        <begin position="561"/>
        <end position="622"/>
    </location>
</feature>
<comment type="similarity">
    <text evidence="9">Belongs to the ABC transporter superfamily. ABCF family. Uup subfamily.</text>
</comment>
<keyword evidence="4 9" id="KW-0227">DNA damage</keyword>
<dbReference type="Gene3D" id="3.40.50.300">
    <property type="entry name" value="P-loop containing nucleotide triphosphate hydrolases"/>
    <property type="match status" value="2"/>
</dbReference>
<evidence type="ECO:0000256" key="6">
    <source>
        <dbReference type="ARBA" id="ARBA00022840"/>
    </source>
</evidence>
<evidence type="ECO:0000256" key="3">
    <source>
        <dbReference type="ARBA" id="ARBA00022741"/>
    </source>
</evidence>
<sequence>MLINLRDIQLRYGTNALLDGVEFQIAAGERVAFVGRNGSGKSTLMRIIDGEIQADDGQIEARSDLRIARLEQEVPAGVGGSVFEVVAGGLGDVGRLLGRYHELIHRMGQGEDVGDALGEAQSNLDAADAWTMDQRVEATLTRLRLTGEVDFATLSGGAKRRVLLARALVRDPELLLLDEPTNHLDIEAIDQLEQMLLDWPGALLFITHDRAFLRRLATRIVELDRGRLTSWPGDYDKYLAGKAKALEDEARANALFDKRLAQEEVWIRQGIKARRTRNEGRVRALKAMREERKERRERTGNAKIAMQDPSRAGKRVLLAEDLAFAHEGKPIIRDFSTLIQRGDKVGIVGPNGSGKTTLIRLLLGELAPQAGTVTPGTNLEIAHFDQHRAALDDNATVAENIGQGRNEITVNGQRKHVMSYLQDFLFAPDRARSPVRVLSGGERNRALLAKLFTRSANLLVMDEPTNDLDIETLELLEELLVQFTGTLLLVSHDRAFLDNVVTSTLVFEGDGHVGEYVGGYSDWLRQRPAPATTRAPARKPAAPARPAAPKPALSSPERKELRDLPARIEKLEQRIDELQTLFARPDYYDGDPAEIRAAGEKLAAAERDLESALARWEELEQRAG</sequence>
<organism evidence="12 13">
    <name type="scientific">Spectribacter hydrogenoxidans</name>
    <dbReference type="NCBI Taxonomy" id="3075608"/>
    <lineage>
        <taxon>Bacteria</taxon>
        <taxon>Pseudomonadati</taxon>
        <taxon>Pseudomonadota</taxon>
        <taxon>Gammaproteobacteria</taxon>
        <taxon>Salinisphaerales</taxon>
        <taxon>Salinisphaeraceae</taxon>
        <taxon>Spectribacter</taxon>
    </lineage>
</organism>
<dbReference type="InterPro" id="IPR003593">
    <property type="entry name" value="AAA+_ATPase"/>
</dbReference>
<dbReference type="InterPro" id="IPR032524">
    <property type="entry name" value="ABC_tran_C"/>
</dbReference>
<dbReference type="EMBL" id="JAVRIB010000013">
    <property type="protein sequence ID" value="MDT0635807.1"/>
    <property type="molecule type" value="Genomic_DNA"/>
</dbReference>
<accession>A0ABU3C2M4</accession>
<dbReference type="InterPro" id="IPR043686">
    <property type="entry name" value="Uup"/>
</dbReference>
<keyword evidence="6 9" id="KW-0067">ATP-binding</keyword>
<evidence type="ECO:0000256" key="10">
    <source>
        <dbReference type="SAM" id="MobiDB-lite"/>
    </source>
</evidence>
<keyword evidence="1 9" id="KW-0963">Cytoplasm</keyword>
<keyword evidence="2 9" id="KW-0677">Repeat</keyword>
<keyword evidence="13" id="KW-1185">Reference proteome</keyword>
<dbReference type="Gene3D" id="1.10.287.380">
    <property type="entry name" value="Valyl-tRNA synthetase, C-terminal domain"/>
    <property type="match status" value="1"/>
</dbReference>
<feature type="region of interest" description="Disordered" evidence="10">
    <location>
        <begin position="529"/>
        <end position="560"/>
    </location>
</feature>
<dbReference type="InterPro" id="IPR051309">
    <property type="entry name" value="ABCF_ATPase"/>
</dbReference>
<keyword evidence="8 9" id="KW-0234">DNA repair</keyword>
<dbReference type="PROSITE" id="PS00211">
    <property type="entry name" value="ABC_TRANSPORTER_1"/>
    <property type="match status" value="1"/>
</dbReference>
<dbReference type="PROSITE" id="PS50893">
    <property type="entry name" value="ABC_TRANSPORTER_2"/>
    <property type="match status" value="2"/>
</dbReference>
<reference evidence="12 13" key="1">
    <citation type="submission" date="2023-09" db="EMBL/GenBank/DDBJ databases">
        <authorList>
            <person name="Rey-Velasco X."/>
        </authorList>
    </citation>
    <scope>NUCLEOTIDE SEQUENCE [LARGE SCALE GENOMIC DNA]</scope>
    <source>
        <strain evidence="12 13">W335</strain>
    </source>
</reference>
<keyword evidence="7 9" id="KW-0238">DNA-binding</keyword>
<evidence type="ECO:0000256" key="8">
    <source>
        <dbReference type="ARBA" id="ARBA00023204"/>
    </source>
</evidence>
<dbReference type="InterPro" id="IPR032781">
    <property type="entry name" value="ABC_tran_Xtn"/>
</dbReference>
<evidence type="ECO:0000256" key="1">
    <source>
        <dbReference type="ARBA" id="ARBA00022490"/>
    </source>
</evidence>
<dbReference type="RefSeq" id="WP_311653706.1">
    <property type="nucleotide sequence ID" value="NZ_JAVRIB010000013.1"/>
</dbReference>
<dbReference type="HAMAP" id="MF_00848">
    <property type="entry name" value="Uup"/>
    <property type="match status" value="1"/>
</dbReference>
<feature type="domain" description="ABC transporter" evidence="11">
    <location>
        <begin position="3"/>
        <end position="250"/>
    </location>
</feature>
<evidence type="ECO:0000313" key="13">
    <source>
        <dbReference type="Proteomes" id="UP001251857"/>
    </source>
</evidence>
<proteinExistence type="inferred from homology"/>
<feature type="compositionally biased region" description="Low complexity" evidence="10">
    <location>
        <begin position="529"/>
        <end position="552"/>
    </location>
</feature>
<comment type="subcellular location">
    <subcellularLocation>
        <location evidence="9">Cytoplasm</location>
    </subcellularLocation>
    <text evidence="9">Associates with ribosomes.</text>
</comment>
<evidence type="ECO:0000256" key="5">
    <source>
        <dbReference type="ARBA" id="ARBA00022801"/>
    </source>
</evidence>
<keyword evidence="9" id="KW-0175">Coiled coil</keyword>
<dbReference type="SMART" id="SM00382">
    <property type="entry name" value="AAA"/>
    <property type="match status" value="2"/>
</dbReference>
<gene>
    <name evidence="9" type="primary">uup</name>
    <name evidence="12" type="ORF">RM532_12690</name>
</gene>
<dbReference type="SUPFAM" id="SSF52540">
    <property type="entry name" value="P-loop containing nucleoside triphosphate hydrolases"/>
    <property type="match status" value="2"/>
</dbReference>
<dbReference type="InterPro" id="IPR017871">
    <property type="entry name" value="ABC_transporter-like_CS"/>
</dbReference>
<name>A0ABU3C2M4_9GAMM</name>
<evidence type="ECO:0000256" key="7">
    <source>
        <dbReference type="ARBA" id="ARBA00023125"/>
    </source>
</evidence>
<dbReference type="InterPro" id="IPR037118">
    <property type="entry name" value="Val-tRNA_synth_C_sf"/>
</dbReference>
<evidence type="ECO:0000256" key="4">
    <source>
        <dbReference type="ARBA" id="ARBA00022763"/>
    </source>
</evidence>
<feature type="binding site" evidence="9">
    <location>
        <begin position="35"/>
        <end position="42"/>
    </location>
    <ligand>
        <name>ATP</name>
        <dbReference type="ChEBI" id="CHEBI:30616"/>
        <label>1</label>
    </ligand>
</feature>
<keyword evidence="5 9" id="KW-0378">Hydrolase</keyword>
<protein>
    <recommendedName>
        <fullName evidence="9">ATP-binding protein Uup</fullName>
        <ecNumber evidence="9">3.6.1.-</ecNumber>
    </recommendedName>
</protein>
<dbReference type="Pfam" id="PF16326">
    <property type="entry name" value="ABC_tran_CTD"/>
    <property type="match status" value="1"/>
</dbReference>
<dbReference type="Pfam" id="PF00005">
    <property type="entry name" value="ABC_tran"/>
    <property type="match status" value="2"/>
</dbReference>
<dbReference type="GO" id="GO:0005524">
    <property type="term" value="F:ATP binding"/>
    <property type="evidence" value="ECO:0007669"/>
    <property type="project" value="UniProtKB-KW"/>
</dbReference>
<comment type="function">
    <text evidence="9">Probably plays a role in ribosome assembly or function. May be involved in resolution of branched DNA intermediates that result from template switching in postreplication gaps. Binds DNA and has ATPase activity.</text>
</comment>
<dbReference type="InterPro" id="IPR003439">
    <property type="entry name" value="ABC_transporter-like_ATP-bd"/>
</dbReference>
<evidence type="ECO:0000313" key="12">
    <source>
        <dbReference type="EMBL" id="MDT0635807.1"/>
    </source>
</evidence>
<dbReference type="CDD" id="cd03221">
    <property type="entry name" value="ABCF_EF-3"/>
    <property type="match status" value="2"/>
</dbReference>